<keyword evidence="2 4" id="KW-0808">Transferase</keyword>
<feature type="domain" description="Thiolase N-terminal" evidence="5">
    <location>
        <begin position="4"/>
        <end position="260"/>
    </location>
</feature>
<evidence type="ECO:0000313" key="8">
    <source>
        <dbReference type="Proteomes" id="UP000786693"/>
    </source>
</evidence>
<dbReference type="Proteomes" id="UP000786693">
    <property type="component" value="Unassembled WGS sequence"/>
</dbReference>
<dbReference type="InterPro" id="IPR016039">
    <property type="entry name" value="Thiolase-like"/>
</dbReference>
<evidence type="ECO:0000256" key="1">
    <source>
        <dbReference type="ARBA" id="ARBA00010982"/>
    </source>
</evidence>
<sequence>MSDIVILSGVRTAIGTFGGSLAGTTPIELAKTVSEAAMARAGVQPDQIGTTVFGHVINTEPRDMYLSRAAAIEAGVPDTVPAVNVNRLCGSGVQAIVSGAQSLMLGDADVALVGGAECMSRSPFILQDARWGAKMGDVRSKDMMLGALTCPFGTGHMGVTAENVAAEHGVTRADQDAFALQSQERAAKAITEGRFSEQIVPVSVRQRRQQIDFAVDEHPKTTDVDTLAKLRPAFQKDGTVTAGNASGLNDGAAALVLARADAARDMGLTPRARILGYALAGVRPEVMGIGPVPACEALFAKTGLGADDLDVIESNEAFAAQAIAVSRALGLDSDRVNPNGGAIALGHPVGATGAIIAVKALAELERIGGRRGLITMCIGGGQGIALAIERIG</sequence>
<evidence type="ECO:0000313" key="7">
    <source>
        <dbReference type="EMBL" id="GIT96640.1"/>
    </source>
</evidence>
<dbReference type="Pfam" id="PF02803">
    <property type="entry name" value="Thiolase_C"/>
    <property type="match status" value="1"/>
</dbReference>
<dbReference type="Pfam" id="PF00108">
    <property type="entry name" value="Thiolase_N"/>
    <property type="match status" value="1"/>
</dbReference>
<keyword evidence="8" id="KW-1185">Reference proteome</keyword>
<dbReference type="InterPro" id="IPR020617">
    <property type="entry name" value="Thiolase_C"/>
</dbReference>
<dbReference type="InterPro" id="IPR002155">
    <property type="entry name" value="Thiolase"/>
</dbReference>
<gene>
    <name evidence="7" type="ORF">JANAI62_32630</name>
</gene>
<name>A0ABQ4NQG4_9RHOB</name>
<accession>A0ABQ4NQG4</accession>
<proteinExistence type="inferred from homology"/>
<dbReference type="InterPro" id="IPR020610">
    <property type="entry name" value="Thiolase_AS"/>
</dbReference>
<dbReference type="PROSITE" id="PS00098">
    <property type="entry name" value="THIOLASE_1"/>
    <property type="match status" value="1"/>
</dbReference>
<keyword evidence="3 4" id="KW-0012">Acyltransferase</keyword>
<dbReference type="InterPro" id="IPR020616">
    <property type="entry name" value="Thiolase_N"/>
</dbReference>
<evidence type="ECO:0000256" key="3">
    <source>
        <dbReference type="ARBA" id="ARBA00023315"/>
    </source>
</evidence>
<dbReference type="NCBIfam" id="NF006552">
    <property type="entry name" value="PRK09051.1"/>
    <property type="match status" value="1"/>
</dbReference>
<dbReference type="InterPro" id="IPR020615">
    <property type="entry name" value="Thiolase_acyl_enz_int_AS"/>
</dbReference>
<dbReference type="PANTHER" id="PTHR18919:SF107">
    <property type="entry name" value="ACETYL-COA ACETYLTRANSFERASE, CYTOSOLIC"/>
    <property type="match status" value="1"/>
</dbReference>
<dbReference type="NCBIfam" id="TIGR01930">
    <property type="entry name" value="AcCoA-C-Actrans"/>
    <property type="match status" value="1"/>
</dbReference>
<dbReference type="PROSITE" id="PS00737">
    <property type="entry name" value="THIOLASE_2"/>
    <property type="match status" value="1"/>
</dbReference>
<comment type="caution">
    <text evidence="7">The sequence shown here is derived from an EMBL/GenBank/DDBJ whole genome shotgun (WGS) entry which is preliminary data.</text>
</comment>
<dbReference type="Gene3D" id="3.40.47.10">
    <property type="match status" value="2"/>
</dbReference>
<dbReference type="InterPro" id="IPR020613">
    <property type="entry name" value="Thiolase_CS"/>
</dbReference>
<dbReference type="PANTHER" id="PTHR18919">
    <property type="entry name" value="ACETYL-COA C-ACYLTRANSFERASE"/>
    <property type="match status" value="1"/>
</dbReference>
<dbReference type="PIRSF" id="PIRSF000429">
    <property type="entry name" value="Ac-CoA_Ac_transf"/>
    <property type="match status" value="1"/>
</dbReference>
<evidence type="ECO:0000256" key="2">
    <source>
        <dbReference type="ARBA" id="ARBA00022679"/>
    </source>
</evidence>
<dbReference type="PROSITE" id="PS00099">
    <property type="entry name" value="THIOLASE_3"/>
    <property type="match status" value="1"/>
</dbReference>
<feature type="domain" description="Thiolase C-terminal" evidence="6">
    <location>
        <begin position="269"/>
        <end position="390"/>
    </location>
</feature>
<dbReference type="EMBL" id="BPFH01000007">
    <property type="protein sequence ID" value="GIT96640.1"/>
    <property type="molecule type" value="Genomic_DNA"/>
</dbReference>
<dbReference type="RefSeq" id="WP_220750141.1">
    <property type="nucleotide sequence ID" value="NZ_BPFH01000007.1"/>
</dbReference>
<evidence type="ECO:0000256" key="4">
    <source>
        <dbReference type="RuleBase" id="RU003557"/>
    </source>
</evidence>
<evidence type="ECO:0000259" key="6">
    <source>
        <dbReference type="Pfam" id="PF02803"/>
    </source>
</evidence>
<protein>
    <submittedName>
        <fullName evidence="7">3-ketoacyl-CoA thiolase</fullName>
    </submittedName>
</protein>
<dbReference type="CDD" id="cd00751">
    <property type="entry name" value="thiolase"/>
    <property type="match status" value="1"/>
</dbReference>
<dbReference type="SUPFAM" id="SSF53901">
    <property type="entry name" value="Thiolase-like"/>
    <property type="match status" value="2"/>
</dbReference>
<evidence type="ECO:0000259" key="5">
    <source>
        <dbReference type="Pfam" id="PF00108"/>
    </source>
</evidence>
<organism evidence="7 8">
    <name type="scientific">Jannaschia pagri</name>
    <dbReference type="NCBI Taxonomy" id="2829797"/>
    <lineage>
        <taxon>Bacteria</taxon>
        <taxon>Pseudomonadati</taxon>
        <taxon>Pseudomonadota</taxon>
        <taxon>Alphaproteobacteria</taxon>
        <taxon>Rhodobacterales</taxon>
        <taxon>Roseobacteraceae</taxon>
        <taxon>Jannaschia</taxon>
    </lineage>
</organism>
<reference evidence="7 8" key="1">
    <citation type="submission" date="2021-05" db="EMBL/GenBank/DDBJ databases">
        <title>Bacteria Genome sequencing.</title>
        <authorList>
            <person name="Takabe Y."/>
            <person name="Nakajima Y."/>
            <person name="Suzuki S."/>
            <person name="Shiozaki T."/>
        </authorList>
    </citation>
    <scope>NUCLEOTIDE SEQUENCE [LARGE SCALE GENOMIC DNA]</scope>
    <source>
        <strain evidence="7 8">AI_62</strain>
    </source>
</reference>
<comment type="similarity">
    <text evidence="1 4">Belongs to the thiolase-like superfamily. Thiolase family.</text>
</comment>